<keyword evidence="4" id="KW-1185">Reference proteome</keyword>
<organism evidence="3 4">
    <name type="scientific">Aliiruegeria lutimaris</name>
    <dbReference type="NCBI Taxonomy" id="571298"/>
    <lineage>
        <taxon>Bacteria</taxon>
        <taxon>Pseudomonadati</taxon>
        <taxon>Pseudomonadota</taxon>
        <taxon>Alphaproteobacteria</taxon>
        <taxon>Rhodobacterales</taxon>
        <taxon>Roseobacteraceae</taxon>
        <taxon>Aliiruegeria</taxon>
    </lineage>
</organism>
<dbReference type="AlphaFoldDB" id="A0A1G8UX31"/>
<evidence type="ECO:0000313" key="4">
    <source>
        <dbReference type="Proteomes" id="UP000199382"/>
    </source>
</evidence>
<evidence type="ECO:0000259" key="2">
    <source>
        <dbReference type="Pfam" id="PF23639"/>
    </source>
</evidence>
<reference evidence="3 4" key="1">
    <citation type="submission" date="2016-10" db="EMBL/GenBank/DDBJ databases">
        <authorList>
            <person name="de Groot N.N."/>
        </authorList>
    </citation>
    <scope>NUCLEOTIDE SEQUENCE [LARGE SCALE GENOMIC DNA]</scope>
    <source>
        <strain evidence="3 4">DSM 25294</strain>
    </source>
</reference>
<protein>
    <submittedName>
        <fullName evidence="3">Toprim domain-containing protein</fullName>
    </submittedName>
</protein>
<sequence length="301" mass="33391">MLELEDLCDALGGKWFNDYGVAPCPVCQPYGPGHGNIGAMRMYYGERKGTPVFSCFRDGCRWEDITAQLRKMSLWPLRKLEPWEAEELSARREGKQREREVVAARIWNETSPVPGTVVETYLRRRGIDCAIPEAIRYHPNLWHSPSQQKFPGMVVRTPKGIHRTYLTPMGYKAEVDPAKMMLGPPGPVKLAQNSDRVLIVAEGIETALSTLSGHLLSHFGPATVWAALSTSTMVGMAPPQAEPGDTLVIAADGDPAGLAAADSLAQIATERKWRVFHSPAPMGQDWNDVLRMMSYEKQFSL</sequence>
<dbReference type="Proteomes" id="UP000199382">
    <property type="component" value="Unassembled WGS sequence"/>
</dbReference>
<evidence type="ECO:0000313" key="3">
    <source>
        <dbReference type="EMBL" id="SDJ58363.1"/>
    </source>
</evidence>
<accession>A0A1G8UX31</accession>
<evidence type="ECO:0000259" key="1">
    <source>
        <dbReference type="Pfam" id="PF13362"/>
    </source>
</evidence>
<dbReference type="OrthoDB" id="9811157at2"/>
<dbReference type="InterPro" id="IPR006171">
    <property type="entry name" value="TOPRIM_dom"/>
</dbReference>
<proteinExistence type="predicted"/>
<dbReference type="InterPro" id="IPR034154">
    <property type="entry name" value="TOPRIM_DnaG/twinkle"/>
</dbReference>
<feature type="domain" description="Toprim" evidence="1">
    <location>
        <begin position="198"/>
        <end position="293"/>
    </location>
</feature>
<dbReference type="InterPro" id="IPR055570">
    <property type="entry name" value="DUF7146"/>
</dbReference>
<dbReference type="CDD" id="cd01029">
    <property type="entry name" value="TOPRIM_primases"/>
    <property type="match status" value="1"/>
</dbReference>
<feature type="domain" description="DUF7146" evidence="2">
    <location>
        <begin position="99"/>
        <end position="185"/>
    </location>
</feature>
<name>A0A1G8UX31_9RHOB</name>
<dbReference type="Pfam" id="PF23639">
    <property type="entry name" value="DUF7146"/>
    <property type="match status" value="1"/>
</dbReference>
<dbReference type="RefSeq" id="WP_093155505.1">
    <property type="nucleotide sequence ID" value="NZ_FNEK01000020.1"/>
</dbReference>
<dbReference type="Pfam" id="PF13362">
    <property type="entry name" value="Toprim_3"/>
    <property type="match status" value="1"/>
</dbReference>
<dbReference type="STRING" id="571298.SAMN04488026_102014"/>
<gene>
    <name evidence="3" type="ORF">SAMN04488026_102014</name>
</gene>
<dbReference type="Gene3D" id="3.40.1360.10">
    <property type="match status" value="1"/>
</dbReference>
<dbReference type="EMBL" id="FNEK01000020">
    <property type="protein sequence ID" value="SDJ58363.1"/>
    <property type="molecule type" value="Genomic_DNA"/>
</dbReference>